<organism evidence="2 3">
    <name type="scientific">Plasmopara halstedii</name>
    <name type="common">Downy mildew of sunflower</name>
    <dbReference type="NCBI Taxonomy" id="4781"/>
    <lineage>
        <taxon>Eukaryota</taxon>
        <taxon>Sar</taxon>
        <taxon>Stramenopiles</taxon>
        <taxon>Oomycota</taxon>
        <taxon>Peronosporomycetes</taxon>
        <taxon>Peronosporales</taxon>
        <taxon>Peronosporaceae</taxon>
        <taxon>Plasmopara</taxon>
    </lineage>
</organism>
<reference evidence="3" key="1">
    <citation type="submission" date="2014-09" db="EMBL/GenBank/DDBJ databases">
        <authorList>
            <person name="Sharma Rahul"/>
            <person name="Thines Marco"/>
        </authorList>
    </citation>
    <scope>NUCLEOTIDE SEQUENCE [LARGE SCALE GENOMIC DNA]</scope>
</reference>
<sequence length="532" mass="60180">MKRSQTPITAFFERKQARRISIDSIDTDSDNNEDTPFSASNAHRPNHVENLITEKQKQDETNPYNRKHNATTRRRTREDLLGILQRRELVGCILKIQIGSKSQDQRRSFAGSCLNLGQKWIESNKIQIEDKEEKTMTNIKLHPIHTIYTPFEVKRIRWNPVDEDEIACSFTNRNEIYVFNLRKFPSKPHKVLKSSNQPSSGYNDFFYFSTSGIISSQKEPSREKSSLKSVSLIAGDTNGAVRMWNLQIPLRPVWSFLAGSLPINALVLSANKQFLIIGNEAGMLMTYDIQRKVVPAFGSKPVPQRKVALNVMELIKPYLSPALIEFGLLSSRYGSPGIMSMRLVPQSETQVLCQLRNDWVVVIDYLCGFIVKLHTSIRGRTFKKVLTTRSSPSMLSTLSTSENQSDTLPGSRRNSWLSCHRCAGALLFDNSIMCSGSHDATSLDMIDLRQLYRVEPTTSTIKENVDEGNPAKLGNSQLQPVERLDRFRISTNNFITAVAAHPNQHVVICGGKSMELQIIGVMGQLEEKYLLK</sequence>
<dbReference type="Gene3D" id="2.130.10.10">
    <property type="entry name" value="YVTN repeat-like/Quinoprotein amine dehydrogenase"/>
    <property type="match status" value="1"/>
</dbReference>
<feature type="region of interest" description="Disordered" evidence="1">
    <location>
        <begin position="22"/>
        <end position="47"/>
    </location>
</feature>
<proteinExistence type="predicted"/>
<dbReference type="OrthoDB" id="10260946at2759"/>
<evidence type="ECO:0000313" key="2">
    <source>
        <dbReference type="EMBL" id="CEG35911.1"/>
    </source>
</evidence>
<dbReference type="EMBL" id="CCYD01000109">
    <property type="protein sequence ID" value="CEG35911.1"/>
    <property type="molecule type" value="Genomic_DNA"/>
</dbReference>
<protein>
    <submittedName>
        <fullName evidence="2">WD40/YVTN repeat-like-containing domain</fullName>
    </submittedName>
</protein>
<dbReference type="OMA" id="DESIMCT"/>
<dbReference type="STRING" id="4781.A0A0P1A692"/>
<keyword evidence="3" id="KW-1185">Reference proteome</keyword>
<evidence type="ECO:0000256" key="1">
    <source>
        <dbReference type="SAM" id="MobiDB-lite"/>
    </source>
</evidence>
<dbReference type="InterPro" id="IPR015943">
    <property type="entry name" value="WD40/YVTN_repeat-like_dom_sf"/>
</dbReference>
<dbReference type="Proteomes" id="UP000054928">
    <property type="component" value="Unassembled WGS sequence"/>
</dbReference>
<name>A0A0P1A692_PLAHL</name>
<feature type="region of interest" description="Disordered" evidence="1">
    <location>
        <begin position="53"/>
        <end position="72"/>
    </location>
</feature>
<feature type="region of interest" description="Disordered" evidence="1">
    <location>
        <begin position="393"/>
        <end position="413"/>
    </location>
</feature>
<dbReference type="InterPro" id="IPR036322">
    <property type="entry name" value="WD40_repeat_dom_sf"/>
</dbReference>
<dbReference type="AlphaFoldDB" id="A0A0P1A692"/>
<dbReference type="RefSeq" id="XP_024572280.1">
    <property type="nucleotide sequence ID" value="XM_024729436.1"/>
</dbReference>
<evidence type="ECO:0000313" key="3">
    <source>
        <dbReference type="Proteomes" id="UP000054928"/>
    </source>
</evidence>
<dbReference type="SUPFAM" id="SSF50978">
    <property type="entry name" value="WD40 repeat-like"/>
    <property type="match status" value="1"/>
</dbReference>
<feature type="compositionally biased region" description="Polar residues" evidence="1">
    <location>
        <begin position="402"/>
        <end position="413"/>
    </location>
</feature>
<accession>A0A0P1A692</accession>
<dbReference type="GeneID" id="36395292"/>